<dbReference type="SUPFAM" id="SSF51735">
    <property type="entry name" value="NAD(P)-binding Rossmann-fold domains"/>
    <property type="match status" value="1"/>
</dbReference>
<dbReference type="PRINTS" id="PR00081">
    <property type="entry name" value="GDHRDH"/>
</dbReference>
<evidence type="ECO:0000313" key="5">
    <source>
        <dbReference type="Proteomes" id="UP000317691"/>
    </source>
</evidence>
<dbReference type="PRINTS" id="PR00080">
    <property type="entry name" value="SDRFAMILY"/>
</dbReference>
<reference evidence="4 5" key="1">
    <citation type="journal article" date="2019" name="Nat. Microbiol.">
        <title>Mediterranean grassland soil C-N compound turnover is dependent on rainfall and depth, and is mediated by genomically divergent microorganisms.</title>
        <authorList>
            <person name="Diamond S."/>
            <person name="Andeer P.F."/>
            <person name="Li Z."/>
            <person name="Crits-Christoph A."/>
            <person name="Burstein D."/>
            <person name="Anantharaman K."/>
            <person name="Lane K.R."/>
            <person name="Thomas B.C."/>
            <person name="Pan C."/>
            <person name="Northen T.R."/>
            <person name="Banfield J.F."/>
        </authorList>
    </citation>
    <scope>NUCLEOTIDE SEQUENCE [LARGE SCALE GENOMIC DNA]</scope>
    <source>
        <strain evidence="4">WS_9</strain>
    </source>
</reference>
<gene>
    <name evidence="4" type="ORF">E6K79_01170</name>
</gene>
<comment type="similarity">
    <text evidence="1 3">Belongs to the short-chain dehydrogenases/reductases (SDR) family.</text>
</comment>
<accession>A0A538TTE0</accession>
<protein>
    <submittedName>
        <fullName evidence="4">SDR family NAD(P)-dependent oxidoreductase</fullName>
    </submittedName>
</protein>
<dbReference type="Pfam" id="PF00106">
    <property type="entry name" value="adh_short"/>
    <property type="match status" value="1"/>
</dbReference>
<proteinExistence type="inferred from homology"/>
<dbReference type="InterPro" id="IPR002347">
    <property type="entry name" value="SDR_fam"/>
</dbReference>
<dbReference type="InterPro" id="IPR036291">
    <property type="entry name" value="NAD(P)-bd_dom_sf"/>
</dbReference>
<name>A0A538TTE0_UNCEI</name>
<evidence type="ECO:0000256" key="2">
    <source>
        <dbReference type="ARBA" id="ARBA00023002"/>
    </source>
</evidence>
<evidence type="ECO:0000256" key="3">
    <source>
        <dbReference type="RuleBase" id="RU000363"/>
    </source>
</evidence>
<dbReference type="FunFam" id="3.40.50.720:FF:000047">
    <property type="entry name" value="NADP-dependent L-serine/L-allo-threonine dehydrogenase"/>
    <property type="match status" value="1"/>
</dbReference>
<dbReference type="Proteomes" id="UP000317691">
    <property type="component" value="Unassembled WGS sequence"/>
</dbReference>
<dbReference type="EMBL" id="VBOZ01000007">
    <property type="protein sequence ID" value="TMQ66893.1"/>
    <property type="molecule type" value="Genomic_DNA"/>
</dbReference>
<dbReference type="Gene3D" id="3.40.50.720">
    <property type="entry name" value="NAD(P)-binding Rossmann-like Domain"/>
    <property type="match status" value="1"/>
</dbReference>
<sequence length="260" mass="27918">MSELQGRWALVTGATSGFGEAIARRLAAAGCHVAITGRRTDRLERVAKEIRSSHRVEVATLAFDVRDRKAVSHALAEAKTLLSKLDILVNNAGLALALDPIQSGNPDDWDQMIDTNVKGLLYVTRAALPGMLERGRGHVVNIGSVAGHQVYAGGAVYSATKFAVRAISDALRYDVLGTGIRITNVEPGLAETEFSIVRFKGDQARASTVYEGVQPLRGEDVADAVHWAVTRPQHVNVQSILLMPTDQAAVPALHRRKAGT</sequence>
<evidence type="ECO:0000313" key="4">
    <source>
        <dbReference type="EMBL" id="TMQ66893.1"/>
    </source>
</evidence>
<dbReference type="AlphaFoldDB" id="A0A538TTE0"/>
<evidence type="ECO:0000256" key="1">
    <source>
        <dbReference type="ARBA" id="ARBA00006484"/>
    </source>
</evidence>
<dbReference type="GO" id="GO:0016616">
    <property type="term" value="F:oxidoreductase activity, acting on the CH-OH group of donors, NAD or NADP as acceptor"/>
    <property type="evidence" value="ECO:0007669"/>
    <property type="project" value="UniProtKB-ARBA"/>
</dbReference>
<comment type="caution">
    <text evidence="4">The sequence shown here is derived from an EMBL/GenBank/DDBJ whole genome shotgun (WGS) entry which is preliminary data.</text>
</comment>
<dbReference type="PROSITE" id="PS00061">
    <property type="entry name" value="ADH_SHORT"/>
    <property type="match status" value="1"/>
</dbReference>
<organism evidence="4 5">
    <name type="scientific">Eiseniibacteriota bacterium</name>
    <dbReference type="NCBI Taxonomy" id="2212470"/>
    <lineage>
        <taxon>Bacteria</taxon>
        <taxon>Candidatus Eiseniibacteriota</taxon>
    </lineage>
</organism>
<dbReference type="InterPro" id="IPR020904">
    <property type="entry name" value="Sc_DH/Rdtase_CS"/>
</dbReference>
<dbReference type="PANTHER" id="PTHR42901:SF1">
    <property type="entry name" value="ALCOHOL DEHYDROGENASE"/>
    <property type="match status" value="1"/>
</dbReference>
<dbReference type="PANTHER" id="PTHR42901">
    <property type="entry name" value="ALCOHOL DEHYDROGENASE"/>
    <property type="match status" value="1"/>
</dbReference>
<keyword evidence="2" id="KW-0560">Oxidoreductase</keyword>